<dbReference type="AlphaFoldDB" id="A0A6A7B1K1"/>
<feature type="region of interest" description="Disordered" evidence="1">
    <location>
        <begin position="114"/>
        <end position="133"/>
    </location>
</feature>
<dbReference type="EMBL" id="MU006314">
    <property type="protein sequence ID" value="KAF2849014.1"/>
    <property type="molecule type" value="Genomic_DNA"/>
</dbReference>
<dbReference type="Proteomes" id="UP000799423">
    <property type="component" value="Unassembled WGS sequence"/>
</dbReference>
<accession>A0A6A7B1K1</accession>
<gene>
    <name evidence="2" type="ORF">T440DRAFT_144255</name>
</gene>
<feature type="compositionally biased region" description="Polar residues" evidence="1">
    <location>
        <begin position="117"/>
        <end position="131"/>
    </location>
</feature>
<evidence type="ECO:0000256" key="1">
    <source>
        <dbReference type="SAM" id="MobiDB-lite"/>
    </source>
</evidence>
<protein>
    <submittedName>
        <fullName evidence="2">Uncharacterized protein</fullName>
    </submittedName>
</protein>
<reference evidence="2" key="1">
    <citation type="submission" date="2020-01" db="EMBL/GenBank/DDBJ databases">
        <authorList>
            <consortium name="DOE Joint Genome Institute"/>
            <person name="Haridas S."/>
            <person name="Albert R."/>
            <person name="Binder M."/>
            <person name="Bloem J."/>
            <person name="Labutti K."/>
            <person name="Salamov A."/>
            <person name="Andreopoulos B."/>
            <person name="Baker S.E."/>
            <person name="Barry K."/>
            <person name="Bills G."/>
            <person name="Bluhm B.H."/>
            <person name="Cannon C."/>
            <person name="Castanera R."/>
            <person name="Culley D.E."/>
            <person name="Daum C."/>
            <person name="Ezra D."/>
            <person name="Gonzalez J.B."/>
            <person name="Henrissat B."/>
            <person name="Kuo A."/>
            <person name="Liang C."/>
            <person name="Lipzen A."/>
            <person name="Lutzoni F."/>
            <person name="Magnuson J."/>
            <person name="Mondo S."/>
            <person name="Nolan M."/>
            <person name="Ohm R."/>
            <person name="Pangilinan J."/>
            <person name="Park H.-J."/>
            <person name="Ramirez L."/>
            <person name="Alfaro M."/>
            <person name="Sun H."/>
            <person name="Tritt A."/>
            <person name="Yoshinaga Y."/>
            <person name="Zwiers L.-H."/>
            <person name="Turgeon B.G."/>
            <person name="Goodwin S.B."/>
            <person name="Spatafora J.W."/>
            <person name="Crous P.W."/>
            <person name="Grigoriev I.V."/>
        </authorList>
    </citation>
    <scope>NUCLEOTIDE SEQUENCE</scope>
    <source>
        <strain evidence="2">IPT5</strain>
    </source>
</reference>
<feature type="region of interest" description="Disordered" evidence="1">
    <location>
        <begin position="38"/>
        <end position="60"/>
    </location>
</feature>
<proteinExistence type="predicted"/>
<feature type="compositionally biased region" description="Low complexity" evidence="1">
    <location>
        <begin position="38"/>
        <end position="53"/>
    </location>
</feature>
<sequence>MYMRPCMEQHCPSPHRPVMLGTLAAMLHRWRIGPRARPNAAAAARTAQAPCPRIHTITPQAPARPGLSWLLSAHGSLMQATSSKPSRRCSAKVCVPPSHSAVVWTACPGSSRLPRPSSVTRLSPPATSQSMPLLDLRNGDELRCIHAPPPRYSRHVPEHHQKTALLCLASLHAHARVSLVSLVSLPNHLQQRRRAVPFCWKLRRVPFPPRQRTGTRRSVQVGRQCVL</sequence>
<organism evidence="2 3">
    <name type="scientific">Plenodomus tracheiphilus IPT5</name>
    <dbReference type="NCBI Taxonomy" id="1408161"/>
    <lineage>
        <taxon>Eukaryota</taxon>
        <taxon>Fungi</taxon>
        <taxon>Dikarya</taxon>
        <taxon>Ascomycota</taxon>
        <taxon>Pezizomycotina</taxon>
        <taxon>Dothideomycetes</taxon>
        <taxon>Pleosporomycetidae</taxon>
        <taxon>Pleosporales</taxon>
        <taxon>Pleosporineae</taxon>
        <taxon>Leptosphaeriaceae</taxon>
        <taxon>Plenodomus</taxon>
    </lineage>
</organism>
<keyword evidence="3" id="KW-1185">Reference proteome</keyword>
<name>A0A6A7B1K1_9PLEO</name>
<evidence type="ECO:0000313" key="3">
    <source>
        <dbReference type="Proteomes" id="UP000799423"/>
    </source>
</evidence>
<evidence type="ECO:0000313" key="2">
    <source>
        <dbReference type="EMBL" id="KAF2849014.1"/>
    </source>
</evidence>